<proteinExistence type="predicted"/>
<protein>
    <submittedName>
        <fullName evidence="1">Uncharacterized protein</fullName>
    </submittedName>
</protein>
<sequence length="327" mass="36878">MLLLTSLSVLPCKFLQLNSCTFRLQNTTTLLYHNLNRICCHTPNYLSSLDANLRADFRKRPRSALGLSAGEDSSDFLADESLSSFDWDDHGQLEAEEDNESPWKEAVIYKRNPSLSHTEYCTTLESLGLGNLSTDVSKSRASVMGLRVTKTVKDYPNGTPVLISLDVTRKKHKLRLDGIIRTVITVGCNRCGEPAAKSIFSNFSLLLTEEPIQELETINMGIIYGEEKSRGLGNTEVEQEDIDDLIDLDDQLYFPPEEKEIDISKHIRDLVHVEITIDELCDPKCKGLCLGCGMNLNVDSCQCRVEEMDRKSYGPLRNLRKQILQKK</sequence>
<gene>
    <name evidence="1" type="ORF">M9H77_19889</name>
</gene>
<accession>A0ACC0BBL4</accession>
<dbReference type="Proteomes" id="UP001060085">
    <property type="component" value="Linkage Group LG04"/>
</dbReference>
<organism evidence="1 2">
    <name type="scientific">Catharanthus roseus</name>
    <name type="common">Madagascar periwinkle</name>
    <name type="synonym">Vinca rosea</name>
    <dbReference type="NCBI Taxonomy" id="4058"/>
    <lineage>
        <taxon>Eukaryota</taxon>
        <taxon>Viridiplantae</taxon>
        <taxon>Streptophyta</taxon>
        <taxon>Embryophyta</taxon>
        <taxon>Tracheophyta</taxon>
        <taxon>Spermatophyta</taxon>
        <taxon>Magnoliopsida</taxon>
        <taxon>eudicotyledons</taxon>
        <taxon>Gunneridae</taxon>
        <taxon>Pentapetalae</taxon>
        <taxon>asterids</taxon>
        <taxon>lamiids</taxon>
        <taxon>Gentianales</taxon>
        <taxon>Apocynaceae</taxon>
        <taxon>Rauvolfioideae</taxon>
        <taxon>Vinceae</taxon>
        <taxon>Catharanthinae</taxon>
        <taxon>Catharanthus</taxon>
    </lineage>
</organism>
<dbReference type="EMBL" id="CM044704">
    <property type="protein sequence ID" value="KAI5670036.1"/>
    <property type="molecule type" value="Genomic_DNA"/>
</dbReference>
<keyword evidence="2" id="KW-1185">Reference proteome</keyword>
<evidence type="ECO:0000313" key="2">
    <source>
        <dbReference type="Proteomes" id="UP001060085"/>
    </source>
</evidence>
<comment type="caution">
    <text evidence="1">The sequence shown here is derived from an EMBL/GenBank/DDBJ whole genome shotgun (WGS) entry which is preliminary data.</text>
</comment>
<reference evidence="2" key="1">
    <citation type="journal article" date="2023" name="Nat. Plants">
        <title>Single-cell RNA sequencing provides a high-resolution roadmap for understanding the multicellular compartmentation of specialized metabolism.</title>
        <authorList>
            <person name="Sun S."/>
            <person name="Shen X."/>
            <person name="Li Y."/>
            <person name="Li Y."/>
            <person name="Wang S."/>
            <person name="Li R."/>
            <person name="Zhang H."/>
            <person name="Shen G."/>
            <person name="Guo B."/>
            <person name="Wei J."/>
            <person name="Xu J."/>
            <person name="St-Pierre B."/>
            <person name="Chen S."/>
            <person name="Sun C."/>
        </authorList>
    </citation>
    <scope>NUCLEOTIDE SEQUENCE [LARGE SCALE GENOMIC DNA]</scope>
</reference>
<name>A0ACC0BBL4_CATRO</name>
<evidence type="ECO:0000313" key="1">
    <source>
        <dbReference type="EMBL" id="KAI5670036.1"/>
    </source>
</evidence>